<dbReference type="InterPro" id="IPR036200">
    <property type="entry name" value="Attachment_G3P_N_sf"/>
</dbReference>
<comment type="subcellular location">
    <subcellularLocation>
        <location evidence="1">Host membrane</location>
        <topology evidence="1">Single-pass membrane protein</topology>
    </subcellularLocation>
</comment>
<evidence type="ECO:0000313" key="8">
    <source>
        <dbReference type="Proteomes" id="UP000591371"/>
    </source>
</evidence>
<organism evidence="7 8">
    <name type="scientific">Escherichia coli</name>
    <dbReference type="NCBI Taxonomy" id="562"/>
    <lineage>
        <taxon>Bacteria</taxon>
        <taxon>Pseudomonadati</taxon>
        <taxon>Pseudomonadota</taxon>
        <taxon>Gammaproteobacteria</taxon>
        <taxon>Enterobacterales</taxon>
        <taxon>Enterobacteriaceae</taxon>
        <taxon>Escherichia</taxon>
    </lineage>
</organism>
<sequence length="207" mass="22013">MAYIFIFLVAVFSFDSAYAVSTTEHLGSTSGTYFAVASPGGVNCTYSYETCSGDTFYCSTSYSSETQIPGMSGYLVTGNWTTYKAYHYEDGVKVYSQCKDSYYGSFLGASFSAKPTEEVCLSRPEINASLSDVYMDDKGNKYVTIHGCIYEATGDVISCSDDSTHCSATWKPVTVDPSYSDKEDTEDKGDNGNTGGGSSGGSSGGGS</sequence>
<feature type="domain" description="Attachment protein G3P N-terminal" evidence="6">
    <location>
        <begin position="115"/>
        <end position="157"/>
    </location>
</feature>
<reference evidence="7 8" key="1">
    <citation type="submission" date="2019-03" db="EMBL/GenBank/DDBJ databases">
        <authorList>
            <consortium name="GenomeTrakr network: Whole genome sequencing for foodborne pathogen traceback"/>
        </authorList>
    </citation>
    <scope>NUCLEOTIDE SEQUENCE [LARGE SCALE GENOMIC DNA]</scope>
    <source>
        <strain evidence="7 8">PSU-1190</strain>
    </source>
</reference>
<dbReference type="Gene3D" id="2.30.27.10">
    <property type="entry name" value="Phage FD Coat Protein,Membrane penetration domain"/>
    <property type="match status" value="1"/>
</dbReference>
<dbReference type="EMBL" id="AASATZ010000092">
    <property type="protein sequence ID" value="EFA4421225.1"/>
    <property type="molecule type" value="Genomic_DNA"/>
</dbReference>
<dbReference type="AlphaFoldDB" id="A0A826J7L8"/>
<feature type="compositionally biased region" description="Gly residues" evidence="4">
    <location>
        <begin position="192"/>
        <end position="207"/>
    </location>
</feature>
<evidence type="ECO:0000256" key="5">
    <source>
        <dbReference type="SAM" id="SignalP"/>
    </source>
</evidence>
<keyword evidence="2" id="KW-1043">Host membrane</keyword>
<dbReference type="Pfam" id="PF05357">
    <property type="entry name" value="Phage_Coat_A"/>
    <property type="match status" value="1"/>
</dbReference>
<dbReference type="SUPFAM" id="SSF50176">
    <property type="entry name" value="N-terminal domains of the minor coat protein g3p"/>
    <property type="match status" value="1"/>
</dbReference>
<feature type="chain" id="PRO_5032908821" description="Attachment protein G3P N-terminal domain-containing protein" evidence="5">
    <location>
        <begin position="20"/>
        <end position="207"/>
    </location>
</feature>
<comment type="caution">
    <text evidence="7">The sequence shown here is derived from an EMBL/GenBank/DDBJ whole genome shotgun (WGS) entry which is preliminary data.</text>
</comment>
<protein>
    <recommendedName>
        <fullName evidence="6">Attachment protein G3P N-terminal domain-containing protein</fullName>
    </recommendedName>
</protein>
<evidence type="ECO:0000256" key="1">
    <source>
        <dbReference type="ARBA" id="ARBA00004379"/>
    </source>
</evidence>
<proteinExistence type="predicted"/>
<keyword evidence="3" id="KW-1133">Transmembrane helix</keyword>
<dbReference type="InterPro" id="IPR008021">
    <property type="entry name" value="Attachment_G3P_N"/>
</dbReference>
<name>A0A826J7L8_ECOLX</name>
<evidence type="ECO:0000313" key="7">
    <source>
        <dbReference type="EMBL" id="EFA4421225.1"/>
    </source>
</evidence>
<evidence type="ECO:0000256" key="4">
    <source>
        <dbReference type="SAM" id="MobiDB-lite"/>
    </source>
</evidence>
<feature type="signal peptide" evidence="5">
    <location>
        <begin position="1"/>
        <end position="19"/>
    </location>
</feature>
<feature type="region of interest" description="Disordered" evidence="4">
    <location>
        <begin position="171"/>
        <end position="207"/>
    </location>
</feature>
<accession>A0A826J7L8</accession>
<gene>
    <name evidence="7" type="ORF">D3G36_26060</name>
</gene>
<dbReference type="Proteomes" id="UP000591371">
    <property type="component" value="Unassembled WGS sequence"/>
</dbReference>
<feature type="non-terminal residue" evidence="7">
    <location>
        <position position="207"/>
    </location>
</feature>
<evidence type="ECO:0000256" key="2">
    <source>
        <dbReference type="ARBA" id="ARBA00022870"/>
    </source>
</evidence>
<keyword evidence="3" id="KW-0812">Transmembrane</keyword>
<evidence type="ECO:0000259" key="6">
    <source>
        <dbReference type="Pfam" id="PF05357"/>
    </source>
</evidence>
<keyword evidence="5" id="KW-0732">Signal</keyword>
<evidence type="ECO:0000256" key="3">
    <source>
        <dbReference type="ARBA" id="ARBA00022989"/>
    </source>
</evidence>
<keyword evidence="3" id="KW-0472">Membrane</keyword>
<dbReference type="GO" id="GO:0033644">
    <property type="term" value="C:host cell membrane"/>
    <property type="evidence" value="ECO:0007669"/>
    <property type="project" value="UniProtKB-SubCell"/>
</dbReference>